<comment type="caution">
    <text evidence="1">The sequence shown here is derived from an EMBL/GenBank/DDBJ whole genome shotgun (WGS) entry which is preliminary data.</text>
</comment>
<evidence type="ECO:0000313" key="1">
    <source>
        <dbReference type="EMBL" id="KAL3509901.1"/>
    </source>
</evidence>
<proteinExistence type="predicted"/>
<reference evidence="1 2" key="1">
    <citation type="submission" date="2024-11" db="EMBL/GenBank/DDBJ databases">
        <title>A near-complete genome assembly of Cinchona calisaya.</title>
        <authorList>
            <person name="Lian D.C."/>
            <person name="Zhao X.W."/>
            <person name="Wei L."/>
        </authorList>
    </citation>
    <scope>NUCLEOTIDE SEQUENCE [LARGE SCALE GENOMIC DNA]</scope>
    <source>
        <tissue evidence="1">Nenye</tissue>
    </source>
</reference>
<dbReference type="AlphaFoldDB" id="A0ABD2YR96"/>
<accession>A0ABD2YR96</accession>
<sequence>MSSMELATPASDRISSNLSQGGCNFVVTKTHEVKSGKKKVEKTIRKPRYAFQTISQWSRTFVEDDGERGCSQRVAAYSDPLVAFFLLHLVRRIPLRPGEEDTSTVVFVALPLRELKKARRIPVNHSRECRKRDTSFKSDKESSTYSSLMTFFSSCGIYHDDHTIELNGEAGVVNFPSAPSHFAQLKIPNAW</sequence>
<organism evidence="1 2">
    <name type="scientific">Cinchona calisaya</name>
    <dbReference type="NCBI Taxonomy" id="153742"/>
    <lineage>
        <taxon>Eukaryota</taxon>
        <taxon>Viridiplantae</taxon>
        <taxon>Streptophyta</taxon>
        <taxon>Embryophyta</taxon>
        <taxon>Tracheophyta</taxon>
        <taxon>Spermatophyta</taxon>
        <taxon>Magnoliopsida</taxon>
        <taxon>eudicotyledons</taxon>
        <taxon>Gunneridae</taxon>
        <taxon>Pentapetalae</taxon>
        <taxon>asterids</taxon>
        <taxon>lamiids</taxon>
        <taxon>Gentianales</taxon>
        <taxon>Rubiaceae</taxon>
        <taxon>Cinchonoideae</taxon>
        <taxon>Cinchoneae</taxon>
        <taxon>Cinchona</taxon>
    </lineage>
</organism>
<keyword evidence="2" id="KW-1185">Reference proteome</keyword>
<dbReference type="Proteomes" id="UP001630127">
    <property type="component" value="Unassembled WGS sequence"/>
</dbReference>
<name>A0ABD2YR96_9GENT</name>
<protein>
    <submittedName>
        <fullName evidence="1">Uncharacterized protein</fullName>
    </submittedName>
</protein>
<dbReference type="EMBL" id="JBJUIK010000012">
    <property type="protein sequence ID" value="KAL3509901.1"/>
    <property type="molecule type" value="Genomic_DNA"/>
</dbReference>
<evidence type="ECO:0000313" key="2">
    <source>
        <dbReference type="Proteomes" id="UP001630127"/>
    </source>
</evidence>
<gene>
    <name evidence="1" type="ORF">ACH5RR_029302</name>
</gene>